<dbReference type="CDD" id="cd03809">
    <property type="entry name" value="GT4_MtfB-like"/>
    <property type="match status" value="1"/>
</dbReference>
<dbReference type="Gene3D" id="3.40.50.2000">
    <property type="entry name" value="Glycogen Phosphorylase B"/>
    <property type="match status" value="2"/>
</dbReference>
<dbReference type="PANTHER" id="PTHR46401">
    <property type="entry name" value="GLYCOSYLTRANSFERASE WBBK-RELATED"/>
    <property type="match status" value="1"/>
</dbReference>
<dbReference type="AlphaFoldDB" id="A0A3D8JSM8"/>
<protein>
    <submittedName>
        <fullName evidence="4">Glycosyltransferase family 1 protein</fullName>
    </submittedName>
</protein>
<dbReference type="GO" id="GO:0016757">
    <property type="term" value="F:glycosyltransferase activity"/>
    <property type="evidence" value="ECO:0007669"/>
    <property type="project" value="InterPro"/>
</dbReference>
<gene>
    <name evidence="4" type="ORF">DWV00_25660</name>
</gene>
<evidence type="ECO:0000259" key="2">
    <source>
        <dbReference type="Pfam" id="PF00534"/>
    </source>
</evidence>
<evidence type="ECO:0000313" key="5">
    <source>
        <dbReference type="Proteomes" id="UP000256838"/>
    </source>
</evidence>
<dbReference type="InterPro" id="IPR001296">
    <property type="entry name" value="Glyco_trans_1"/>
</dbReference>
<dbReference type="PANTHER" id="PTHR46401:SF2">
    <property type="entry name" value="GLYCOSYLTRANSFERASE WBBK-RELATED"/>
    <property type="match status" value="1"/>
</dbReference>
<organism evidence="4 5">
    <name type="scientific">Trinickia dinghuensis</name>
    <dbReference type="NCBI Taxonomy" id="2291023"/>
    <lineage>
        <taxon>Bacteria</taxon>
        <taxon>Pseudomonadati</taxon>
        <taxon>Pseudomonadota</taxon>
        <taxon>Betaproteobacteria</taxon>
        <taxon>Burkholderiales</taxon>
        <taxon>Burkholderiaceae</taxon>
        <taxon>Trinickia</taxon>
    </lineage>
</organism>
<dbReference type="Proteomes" id="UP000256838">
    <property type="component" value="Unassembled WGS sequence"/>
</dbReference>
<dbReference type="RefSeq" id="WP_115536420.1">
    <property type="nucleotide sequence ID" value="NZ_QRGA01000016.1"/>
</dbReference>
<feature type="domain" description="Glycosyl transferase family 1" evidence="2">
    <location>
        <begin position="190"/>
        <end position="348"/>
    </location>
</feature>
<dbReference type="InterPro" id="IPR028098">
    <property type="entry name" value="Glyco_trans_4-like_N"/>
</dbReference>
<dbReference type="GO" id="GO:0009103">
    <property type="term" value="P:lipopolysaccharide biosynthetic process"/>
    <property type="evidence" value="ECO:0007669"/>
    <property type="project" value="TreeGrafter"/>
</dbReference>
<keyword evidence="1 4" id="KW-0808">Transferase</keyword>
<dbReference type="OrthoDB" id="9805661at2"/>
<evidence type="ECO:0000313" key="4">
    <source>
        <dbReference type="EMBL" id="RDU96038.1"/>
    </source>
</evidence>
<sequence length="370" mass="41495">MNILINAHSARLGGGQTYLINLLKHLPDENEFKLFVYAPASLELPADPRIERLTTAWPTTNPLTRFVWERFVLPGVLRKLDIDVLFCPGGVIGTTPPTGCRTVTMFRNMIPFDMRVRRAVPYGLQRVRNWLLERVMLRSMAGADLVIFISDFARGVIESRITVRQHATIPHGVPDLFKAGTGAQPRPLFVPQDEYLLYVSRFDVYKHHYEVVSGYARLPQPLRERYKLVLVGEADSPEAGRVQALIDTLQLNDRVVVAGAAKYQELPAAYRHAALILFASSCENCPNILLEALGAGRPVLSSSVDPMPEFGADAVAYFDPRDPDQISETMQKVLTSPDRGEELGRKAAARSRRYDWKVTAASTWRRILAL</sequence>
<evidence type="ECO:0000256" key="1">
    <source>
        <dbReference type="ARBA" id="ARBA00022679"/>
    </source>
</evidence>
<dbReference type="Pfam" id="PF13439">
    <property type="entry name" value="Glyco_transf_4"/>
    <property type="match status" value="1"/>
</dbReference>
<accession>A0A3D8JSM8</accession>
<feature type="domain" description="Glycosyltransferase subfamily 4-like N-terminal" evidence="3">
    <location>
        <begin position="13"/>
        <end position="173"/>
    </location>
</feature>
<comment type="caution">
    <text evidence="4">The sequence shown here is derived from an EMBL/GenBank/DDBJ whole genome shotgun (WGS) entry which is preliminary data.</text>
</comment>
<dbReference type="SUPFAM" id="SSF53756">
    <property type="entry name" value="UDP-Glycosyltransferase/glycogen phosphorylase"/>
    <property type="match status" value="1"/>
</dbReference>
<name>A0A3D8JSM8_9BURK</name>
<dbReference type="Pfam" id="PF00534">
    <property type="entry name" value="Glycos_transf_1"/>
    <property type="match status" value="1"/>
</dbReference>
<dbReference type="EMBL" id="QRGA01000016">
    <property type="protein sequence ID" value="RDU96038.1"/>
    <property type="molecule type" value="Genomic_DNA"/>
</dbReference>
<proteinExistence type="predicted"/>
<keyword evidence="5" id="KW-1185">Reference proteome</keyword>
<evidence type="ECO:0000259" key="3">
    <source>
        <dbReference type="Pfam" id="PF13439"/>
    </source>
</evidence>
<reference evidence="4 5" key="1">
    <citation type="submission" date="2018-08" db="EMBL/GenBank/DDBJ databases">
        <title>Paraburkholderia sp. DHOM06 isolated from forest soil.</title>
        <authorList>
            <person name="Gao Z.-H."/>
            <person name="Qiu L.-H."/>
        </authorList>
    </citation>
    <scope>NUCLEOTIDE SEQUENCE [LARGE SCALE GENOMIC DNA]</scope>
    <source>
        <strain evidence="4 5">DHOM06</strain>
    </source>
</reference>